<evidence type="ECO:0000256" key="1">
    <source>
        <dbReference type="ARBA" id="ARBA00004651"/>
    </source>
</evidence>
<dbReference type="Proteomes" id="UP000011740">
    <property type="component" value="Unassembled WGS sequence"/>
</dbReference>
<dbReference type="InterPro" id="IPR051447">
    <property type="entry name" value="Lipoprotein-release_system"/>
</dbReference>
<dbReference type="PANTHER" id="PTHR30489:SF0">
    <property type="entry name" value="LIPOPROTEIN-RELEASING SYSTEM TRANSMEMBRANE PROTEIN LOLE"/>
    <property type="match status" value="1"/>
</dbReference>
<feature type="transmembrane region" description="Helical" evidence="7">
    <location>
        <begin position="28"/>
        <end position="51"/>
    </location>
</feature>
<evidence type="ECO:0000313" key="10">
    <source>
        <dbReference type="Proteomes" id="UP000011740"/>
    </source>
</evidence>
<dbReference type="Pfam" id="PF02687">
    <property type="entry name" value="FtsX"/>
    <property type="match status" value="1"/>
</dbReference>
<dbReference type="GO" id="GO:0044874">
    <property type="term" value="P:lipoprotein localization to outer membrane"/>
    <property type="evidence" value="ECO:0007669"/>
    <property type="project" value="TreeGrafter"/>
</dbReference>
<evidence type="ECO:0000259" key="8">
    <source>
        <dbReference type="Pfam" id="PF02687"/>
    </source>
</evidence>
<evidence type="ECO:0000313" key="9">
    <source>
        <dbReference type="EMBL" id="EME98024.1"/>
    </source>
</evidence>
<dbReference type="InterPro" id="IPR003838">
    <property type="entry name" value="ABC3_permease_C"/>
</dbReference>
<feature type="transmembrane region" description="Helical" evidence="7">
    <location>
        <begin position="72"/>
        <end position="92"/>
    </location>
</feature>
<dbReference type="RefSeq" id="WP_004950343.1">
    <property type="nucleotide sequence ID" value="NZ_AORZ01000092.1"/>
</dbReference>
<accession>M3BEN3</accession>
<comment type="subcellular location">
    <subcellularLocation>
        <location evidence="1">Cell membrane</location>
        <topology evidence="1">Multi-pass membrane protein</topology>
    </subcellularLocation>
</comment>
<dbReference type="eggNOG" id="COG0577">
    <property type="taxonomic scope" value="Bacteria"/>
</dbReference>
<dbReference type="STRING" id="1223523.H340_23533"/>
<protein>
    <submittedName>
        <fullName evidence="9">ABC transporter permease</fullName>
    </submittedName>
</protein>
<feature type="transmembrane region" description="Helical" evidence="7">
    <location>
        <begin position="176"/>
        <end position="196"/>
    </location>
</feature>
<keyword evidence="4 7" id="KW-0812">Transmembrane</keyword>
<comment type="similarity">
    <text evidence="2">Belongs to the ABC-4 integral membrane protein family. LolC/E subfamily.</text>
</comment>
<dbReference type="AlphaFoldDB" id="M3BEN3"/>
<evidence type="ECO:0000256" key="7">
    <source>
        <dbReference type="SAM" id="Phobius"/>
    </source>
</evidence>
<feature type="transmembrane region" description="Helical" evidence="7">
    <location>
        <begin position="503"/>
        <end position="525"/>
    </location>
</feature>
<keyword evidence="6 7" id="KW-0472">Membrane</keyword>
<proteinExistence type="inferred from homology"/>
<keyword evidence="5 7" id="KW-1133">Transmembrane helix</keyword>
<gene>
    <name evidence="9" type="ORF">H340_23533</name>
</gene>
<dbReference type="GO" id="GO:0098797">
    <property type="term" value="C:plasma membrane protein complex"/>
    <property type="evidence" value="ECO:0007669"/>
    <property type="project" value="TreeGrafter"/>
</dbReference>
<dbReference type="EMBL" id="AORZ01000092">
    <property type="protein sequence ID" value="EME98024.1"/>
    <property type="molecule type" value="Genomic_DNA"/>
</dbReference>
<evidence type="ECO:0000256" key="2">
    <source>
        <dbReference type="ARBA" id="ARBA00005236"/>
    </source>
</evidence>
<feature type="transmembrane region" description="Helical" evidence="7">
    <location>
        <begin position="112"/>
        <end position="132"/>
    </location>
</feature>
<dbReference type="PATRIC" id="fig|1223523.3.peg.4786"/>
<name>M3BEN3_STRM1</name>
<feature type="domain" description="ABC3 transporter permease C-terminal" evidence="8">
    <location>
        <begin position="418"/>
        <end position="534"/>
    </location>
</feature>
<evidence type="ECO:0000256" key="3">
    <source>
        <dbReference type="ARBA" id="ARBA00022475"/>
    </source>
</evidence>
<evidence type="ECO:0000256" key="6">
    <source>
        <dbReference type="ARBA" id="ARBA00023136"/>
    </source>
</evidence>
<sequence length="542" mass="57039">MEEAALAGRLAFGATSFGAGAGTWALWYALAFVLGAAVAAGAVLVPALRDLRTLTVSDTRKEAGARSTRNPWWMRYGLDFLLLIGSWLVFRASSGNQYALVLAPEGVPSISVSYWAFLGPALLWIGAALLLWRLTLLALTHGRPVLARLARPLTATLAGTTAAVLSRRRRPLARSVVLLALAVSFAVSTAVFNSTYKQQAEVDARLTNGADVTVTQPPGAPIPPSAASTLKVAGVRHVEPLQHRFAYVGSDLQDLYGVRPDTIAQATSLQDAYFSGGTEAQLMQQLAQRPDNLLVSAETVKDFQLSPGDTVNLRIQDARTKALRTVPFHYAGIVKEFPTAPKDSFFVANASYIAKTTGSESVGAFLLNTGGTHQKQIAAQLRHQLGTSATVTDLTQTRGTVGTSLTSVDLAGLTRIELAFAVLLAAGAGGLVLALGLAERRRTFAIATVLGAKNHQLRGMVLTEALLLITGGLAGGALIGWALSEMLVKVLTGVFDPPPASLAVPGSYLALTALAALLAVLAAALNGIRRAKRPAVEELRDL</sequence>
<comment type="caution">
    <text evidence="9">The sequence shown here is derived from an EMBL/GenBank/DDBJ whole genome shotgun (WGS) entry which is preliminary data.</text>
</comment>
<feature type="transmembrane region" description="Helical" evidence="7">
    <location>
        <begin position="418"/>
        <end position="438"/>
    </location>
</feature>
<keyword evidence="3" id="KW-1003">Cell membrane</keyword>
<evidence type="ECO:0000256" key="4">
    <source>
        <dbReference type="ARBA" id="ARBA00022692"/>
    </source>
</evidence>
<evidence type="ECO:0000256" key="5">
    <source>
        <dbReference type="ARBA" id="ARBA00022989"/>
    </source>
</evidence>
<organism evidence="9 10">
    <name type="scientific">Streptomyces mobaraensis (strain ATCC 29032 / DSM 40847 / JCM 4168 / NBRC 13819 / NCIMB 11159 / IPCR 16-22)</name>
    <dbReference type="NCBI Taxonomy" id="1223523"/>
    <lineage>
        <taxon>Bacteria</taxon>
        <taxon>Bacillati</taxon>
        <taxon>Actinomycetota</taxon>
        <taxon>Actinomycetes</taxon>
        <taxon>Kitasatosporales</taxon>
        <taxon>Streptomycetaceae</taxon>
        <taxon>Streptomyces</taxon>
    </lineage>
</organism>
<dbReference type="PANTHER" id="PTHR30489">
    <property type="entry name" value="LIPOPROTEIN-RELEASING SYSTEM TRANSMEMBRANE PROTEIN LOLE"/>
    <property type="match status" value="1"/>
</dbReference>
<reference evidence="9 10" key="1">
    <citation type="journal article" date="2013" name="Genome Announc.">
        <title>Whole-Genome Shotgun Assembly and Analysis of the Genome of Streptomyces mobaraensis DSM 40847, a Strain for Industrial Production of Microbial Transglutaminase.</title>
        <authorList>
            <person name="Yang H."/>
            <person name="He T."/>
            <person name="Wu W."/>
            <person name="Zhu W."/>
            <person name="Lu B."/>
            <person name="Sun W."/>
        </authorList>
    </citation>
    <scope>NUCLEOTIDE SEQUENCE [LARGE SCALE GENOMIC DNA]</scope>
    <source>
        <strain evidence="9 10">DSM 40847</strain>
    </source>
</reference>
<feature type="transmembrane region" description="Helical" evidence="7">
    <location>
        <begin position="459"/>
        <end position="483"/>
    </location>
</feature>